<dbReference type="EMBL" id="KL597119">
    <property type="protein sequence ID" value="KER19914.1"/>
    <property type="molecule type" value="Genomic_DNA"/>
</dbReference>
<name>A0A074ZXI4_OPIVI</name>
<evidence type="ECO:0000256" key="1">
    <source>
        <dbReference type="SAM" id="MobiDB-lite"/>
    </source>
</evidence>
<reference evidence="2 3" key="1">
    <citation type="submission" date="2013-11" db="EMBL/GenBank/DDBJ databases">
        <title>Opisthorchis viverrini - life in the bile duct.</title>
        <authorList>
            <person name="Young N.D."/>
            <person name="Nagarajan N."/>
            <person name="Lin S.J."/>
            <person name="Korhonen P.K."/>
            <person name="Jex A.R."/>
            <person name="Hall R.S."/>
            <person name="Safavi-Hemami H."/>
            <person name="Kaewkong W."/>
            <person name="Bertrand D."/>
            <person name="Gao S."/>
            <person name="Seet Q."/>
            <person name="Wongkham S."/>
            <person name="Teh B.T."/>
            <person name="Wongkham C."/>
            <person name="Intapan P.M."/>
            <person name="Maleewong W."/>
            <person name="Yang X."/>
            <person name="Hu M."/>
            <person name="Wang Z."/>
            <person name="Hofmann A."/>
            <person name="Sternberg P.W."/>
            <person name="Tan P."/>
            <person name="Wang J."/>
            <person name="Gasser R.B."/>
        </authorList>
    </citation>
    <scope>NUCLEOTIDE SEQUENCE [LARGE SCALE GENOMIC DNA]</scope>
</reference>
<sequence>MLRQSSLSVRTESPSIRHSSATGPSFGIASPDTVFLLRESTTKQQKHVLIFGISRAVQNVDTIWLESSLKHCSSDQTVVLIKSRRNIPV</sequence>
<dbReference type="Proteomes" id="UP000054324">
    <property type="component" value="Unassembled WGS sequence"/>
</dbReference>
<feature type="compositionally biased region" description="Polar residues" evidence="1">
    <location>
        <begin position="1"/>
        <end position="23"/>
    </location>
</feature>
<keyword evidence="3" id="KW-1185">Reference proteome</keyword>
<dbReference type="KEGG" id="ovi:T265_11425"/>
<dbReference type="RefSeq" id="XP_009176343.1">
    <property type="nucleotide sequence ID" value="XM_009178079.1"/>
</dbReference>
<evidence type="ECO:0000313" key="3">
    <source>
        <dbReference type="Proteomes" id="UP000054324"/>
    </source>
</evidence>
<dbReference type="GeneID" id="20325593"/>
<dbReference type="CTD" id="20325593"/>
<accession>A0A074ZXI4</accession>
<proteinExistence type="predicted"/>
<dbReference type="AlphaFoldDB" id="A0A074ZXI4"/>
<protein>
    <submittedName>
        <fullName evidence="2">Uncharacterized protein</fullName>
    </submittedName>
</protein>
<organism evidence="2 3">
    <name type="scientific">Opisthorchis viverrini</name>
    <name type="common">Southeast Asian liver fluke</name>
    <dbReference type="NCBI Taxonomy" id="6198"/>
    <lineage>
        <taxon>Eukaryota</taxon>
        <taxon>Metazoa</taxon>
        <taxon>Spiralia</taxon>
        <taxon>Lophotrochozoa</taxon>
        <taxon>Platyhelminthes</taxon>
        <taxon>Trematoda</taxon>
        <taxon>Digenea</taxon>
        <taxon>Opisthorchiida</taxon>
        <taxon>Opisthorchiata</taxon>
        <taxon>Opisthorchiidae</taxon>
        <taxon>Opisthorchis</taxon>
    </lineage>
</organism>
<gene>
    <name evidence="2" type="ORF">T265_11425</name>
</gene>
<evidence type="ECO:0000313" key="2">
    <source>
        <dbReference type="EMBL" id="KER19914.1"/>
    </source>
</evidence>
<feature type="region of interest" description="Disordered" evidence="1">
    <location>
        <begin position="1"/>
        <end position="27"/>
    </location>
</feature>